<dbReference type="Proteomes" id="UP000283497">
    <property type="component" value="Unassembled WGS sequence"/>
</dbReference>
<comment type="caution">
    <text evidence="1">The sequence shown here is derived from an EMBL/GenBank/DDBJ whole genome shotgun (WGS) entry which is preliminary data.</text>
</comment>
<accession>A0A415G9G3</accession>
<dbReference type="RefSeq" id="WP_118314151.1">
    <property type="nucleotide sequence ID" value="NZ_QRNJ01000010.1"/>
</dbReference>
<organism evidence="1 2">
    <name type="scientific">Anaerobutyricum hallii</name>
    <dbReference type="NCBI Taxonomy" id="39488"/>
    <lineage>
        <taxon>Bacteria</taxon>
        <taxon>Bacillati</taxon>
        <taxon>Bacillota</taxon>
        <taxon>Clostridia</taxon>
        <taxon>Lachnospirales</taxon>
        <taxon>Lachnospiraceae</taxon>
        <taxon>Anaerobutyricum</taxon>
    </lineage>
</organism>
<gene>
    <name evidence="1" type="ORF">DW068_03980</name>
</gene>
<proteinExistence type="predicted"/>
<dbReference type="EMBL" id="QRNJ01000010">
    <property type="protein sequence ID" value="RHK40632.1"/>
    <property type="molecule type" value="Genomic_DNA"/>
</dbReference>
<evidence type="ECO:0000313" key="2">
    <source>
        <dbReference type="Proteomes" id="UP000283497"/>
    </source>
</evidence>
<sequence>MNNFKYVNSKSGVLKVASQQEKIPQSDEKLCLYHSRKICPEKGNTGIFFEYSLTIKDSQNFEYLSVDLVLYFQYLKEPSTLIVEDSLADLSCSITSRILIDKVLCEYWNQFYGGVLKTPFVIR</sequence>
<reference evidence="1 2" key="1">
    <citation type="submission" date="2018-08" db="EMBL/GenBank/DDBJ databases">
        <title>A genome reference for cultivated species of the human gut microbiota.</title>
        <authorList>
            <person name="Zou Y."/>
            <person name="Xue W."/>
            <person name="Luo G."/>
        </authorList>
    </citation>
    <scope>NUCLEOTIDE SEQUENCE [LARGE SCALE GENOMIC DNA]</scope>
    <source>
        <strain evidence="1 2">AF45-14BH</strain>
    </source>
</reference>
<protein>
    <submittedName>
        <fullName evidence="1">Uncharacterized protein</fullName>
    </submittedName>
</protein>
<dbReference type="AlphaFoldDB" id="A0A415G9G3"/>
<name>A0A415G9G3_9FIRM</name>
<evidence type="ECO:0000313" key="1">
    <source>
        <dbReference type="EMBL" id="RHK40632.1"/>
    </source>
</evidence>